<feature type="compositionally biased region" description="Low complexity" evidence="8">
    <location>
        <begin position="48"/>
        <end position="68"/>
    </location>
</feature>
<dbReference type="AlphaFoldDB" id="A0A4Q0A0A8"/>
<dbReference type="STRING" id="215637.A0A4Q0A0A8"/>
<protein>
    <recommendedName>
        <fullName evidence="9">Cdc23 domain-containing protein</fullName>
    </recommendedName>
</protein>
<organism evidence="10 11">
    <name type="scientific">Dimargaris cristalligena</name>
    <dbReference type="NCBI Taxonomy" id="215637"/>
    <lineage>
        <taxon>Eukaryota</taxon>
        <taxon>Fungi</taxon>
        <taxon>Fungi incertae sedis</taxon>
        <taxon>Zoopagomycota</taxon>
        <taxon>Kickxellomycotina</taxon>
        <taxon>Dimargaritomycetes</taxon>
        <taxon>Dimargaritales</taxon>
        <taxon>Dimargaritaceae</taxon>
        <taxon>Dimargaris</taxon>
    </lineage>
</organism>
<keyword evidence="3" id="KW-0498">Mitosis</keyword>
<feature type="region of interest" description="Disordered" evidence="8">
    <location>
        <begin position="48"/>
        <end position="69"/>
    </location>
</feature>
<dbReference type="EMBL" id="ML002269">
    <property type="protein sequence ID" value="RKP39463.1"/>
    <property type="molecule type" value="Genomic_DNA"/>
</dbReference>
<dbReference type="GO" id="GO:0045842">
    <property type="term" value="P:positive regulation of mitotic metaphase/anaphase transition"/>
    <property type="evidence" value="ECO:0007669"/>
    <property type="project" value="TreeGrafter"/>
</dbReference>
<evidence type="ECO:0000256" key="6">
    <source>
        <dbReference type="ARBA" id="ARBA00023306"/>
    </source>
</evidence>
<reference evidence="11" key="1">
    <citation type="journal article" date="2018" name="Nat. Microbiol.">
        <title>Leveraging single-cell genomics to expand the fungal tree of life.</title>
        <authorList>
            <person name="Ahrendt S.R."/>
            <person name="Quandt C.A."/>
            <person name="Ciobanu D."/>
            <person name="Clum A."/>
            <person name="Salamov A."/>
            <person name="Andreopoulos B."/>
            <person name="Cheng J.F."/>
            <person name="Woyke T."/>
            <person name="Pelin A."/>
            <person name="Henrissat B."/>
            <person name="Reynolds N.K."/>
            <person name="Benny G.L."/>
            <person name="Smith M.E."/>
            <person name="James T.Y."/>
            <person name="Grigoriev I.V."/>
        </authorList>
    </citation>
    <scope>NUCLEOTIDE SEQUENCE [LARGE SCALE GENOMIC DNA]</scope>
    <source>
        <strain evidence="11">RSA 468</strain>
    </source>
</reference>
<evidence type="ECO:0000256" key="3">
    <source>
        <dbReference type="ARBA" id="ARBA00022776"/>
    </source>
</evidence>
<dbReference type="PANTHER" id="PTHR12558:SF10">
    <property type="entry name" value="CELL DIVISION CYCLE PROTEIN 23 HOMOLOG"/>
    <property type="match status" value="1"/>
</dbReference>
<dbReference type="GO" id="GO:0051301">
    <property type="term" value="P:cell division"/>
    <property type="evidence" value="ECO:0007669"/>
    <property type="project" value="UniProtKB-KW"/>
</dbReference>
<proteinExistence type="predicted"/>
<feature type="domain" description="Cdc23" evidence="9">
    <location>
        <begin position="1"/>
        <end position="197"/>
    </location>
</feature>
<dbReference type="PROSITE" id="PS50005">
    <property type="entry name" value="TPR"/>
    <property type="match status" value="2"/>
</dbReference>
<evidence type="ECO:0000313" key="10">
    <source>
        <dbReference type="EMBL" id="RKP39463.1"/>
    </source>
</evidence>
<evidence type="ECO:0000256" key="1">
    <source>
        <dbReference type="ARBA" id="ARBA00022618"/>
    </source>
</evidence>
<dbReference type="GO" id="GO:0016567">
    <property type="term" value="P:protein ubiquitination"/>
    <property type="evidence" value="ECO:0007669"/>
    <property type="project" value="TreeGrafter"/>
</dbReference>
<keyword evidence="1" id="KW-0132">Cell division</keyword>
<evidence type="ECO:0000256" key="2">
    <source>
        <dbReference type="ARBA" id="ARBA00022737"/>
    </source>
</evidence>
<evidence type="ECO:0000256" key="4">
    <source>
        <dbReference type="ARBA" id="ARBA00022786"/>
    </source>
</evidence>
<feature type="repeat" description="TPR" evidence="7">
    <location>
        <begin position="292"/>
        <end position="325"/>
    </location>
</feature>
<feature type="repeat" description="TPR" evidence="7">
    <location>
        <begin position="258"/>
        <end position="291"/>
    </location>
</feature>
<dbReference type="Proteomes" id="UP000268162">
    <property type="component" value="Unassembled WGS sequence"/>
</dbReference>
<keyword evidence="11" id="KW-1185">Reference proteome</keyword>
<gene>
    <name evidence="10" type="ORF">BJ085DRAFT_5616</name>
</gene>
<dbReference type="GO" id="GO:0031145">
    <property type="term" value="P:anaphase-promoting complex-dependent catabolic process"/>
    <property type="evidence" value="ECO:0007669"/>
    <property type="project" value="TreeGrafter"/>
</dbReference>
<evidence type="ECO:0000256" key="5">
    <source>
        <dbReference type="ARBA" id="ARBA00022803"/>
    </source>
</evidence>
<accession>A0A4Q0A0A8</accession>
<dbReference type="Pfam" id="PF00515">
    <property type="entry name" value="TPR_1"/>
    <property type="match status" value="1"/>
</dbReference>
<evidence type="ECO:0000313" key="11">
    <source>
        <dbReference type="Proteomes" id="UP000268162"/>
    </source>
</evidence>
<dbReference type="Pfam" id="PF13414">
    <property type="entry name" value="TPR_11"/>
    <property type="match status" value="1"/>
</dbReference>
<dbReference type="SMART" id="SM00028">
    <property type="entry name" value="TPR"/>
    <property type="match status" value="5"/>
</dbReference>
<keyword evidence="4" id="KW-0833">Ubl conjugation pathway</keyword>
<evidence type="ECO:0000259" key="9">
    <source>
        <dbReference type="Pfam" id="PF04049"/>
    </source>
</evidence>
<dbReference type="Pfam" id="PF13176">
    <property type="entry name" value="TPR_7"/>
    <property type="match status" value="1"/>
</dbReference>
<dbReference type="SUPFAM" id="SSF48452">
    <property type="entry name" value="TPR-like"/>
    <property type="match status" value="2"/>
</dbReference>
<dbReference type="PANTHER" id="PTHR12558">
    <property type="entry name" value="CELL DIVISION CYCLE 16,23,27"/>
    <property type="match status" value="1"/>
</dbReference>
<dbReference type="GO" id="GO:0005680">
    <property type="term" value="C:anaphase-promoting complex"/>
    <property type="evidence" value="ECO:0007669"/>
    <property type="project" value="InterPro"/>
</dbReference>
<name>A0A4Q0A0A8_9FUNG</name>
<dbReference type="InterPro" id="IPR019734">
    <property type="entry name" value="TPR_rpt"/>
</dbReference>
<dbReference type="InterPro" id="IPR011990">
    <property type="entry name" value="TPR-like_helical_dom_sf"/>
</dbReference>
<keyword evidence="2" id="KW-0677">Repeat</keyword>
<dbReference type="InterPro" id="IPR007192">
    <property type="entry name" value="APC8"/>
</dbReference>
<dbReference type="Pfam" id="PF04049">
    <property type="entry name" value="ANAPC8"/>
    <property type="match status" value="1"/>
</dbReference>
<feature type="non-terminal residue" evidence="10">
    <location>
        <position position="423"/>
    </location>
</feature>
<dbReference type="Gene3D" id="1.25.40.10">
    <property type="entry name" value="Tetratricopeptide repeat domain"/>
    <property type="match status" value="2"/>
</dbReference>
<keyword evidence="6" id="KW-0131">Cell cycle</keyword>
<sequence>YLLAKSYFDAREFDRASFILQPCVSRTCRFLRLYSKFMAGERRKEELAPSTMASSSATTAPTSASASANRVNQEIPTILQELTAGGTADPDLDGFELYLLGLCFRQQNLVTRALEVLVQSVHQYPYNWSAWLELGHCVTSVAALETLSPRLPHSFMTPFFLAHARLELHAAPATMESLARRVHADFPASQFLGTLRAMAHYHAREFEEAEALFDALYRRDPYRLDQADVYSNILYVMENRAKLSYLAHQCTDIDRFRPETCCVIGNYYGLRGEHEKAVVYFQRALKLNPRYLSAWTLMGHEYVEMKNTAAAIEAYRRAIDIEERDHRAWSGLGQTYEFLKMPHYALFYYQKAAALRPFDTRLWSVLAGCYDLCQRYAEAIQCYHRALLESENEFVTLIQLAKLYVKTEQSPEALEHYQLAVKS</sequence>
<evidence type="ECO:0000256" key="7">
    <source>
        <dbReference type="PROSITE-ProRule" id="PRU00339"/>
    </source>
</evidence>
<evidence type="ECO:0000256" key="8">
    <source>
        <dbReference type="SAM" id="MobiDB-lite"/>
    </source>
</evidence>
<feature type="non-terminal residue" evidence="10">
    <location>
        <position position="1"/>
    </location>
</feature>
<keyword evidence="5 7" id="KW-0802">TPR repeat</keyword>